<comment type="similarity">
    <text evidence="1 4">Belongs to the D-isomer specific 2-hydroxyacid dehydrogenase family.</text>
</comment>
<accession>A0A4R2C9H8</accession>
<evidence type="ECO:0000256" key="3">
    <source>
        <dbReference type="ARBA" id="ARBA00023027"/>
    </source>
</evidence>
<dbReference type="Gene3D" id="3.40.50.720">
    <property type="entry name" value="NAD(P)-binding Rossmann-like Domain"/>
    <property type="match status" value="2"/>
</dbReference>
<keyword evidence="8" id="KW-1185">Reference proteome</keyword>
<feature type="domain" description="D-isomer specific 2-hydroxyacid dehydrogenase NAD-binding" evidence="6">
    <location>
        <begin position="107"/>
        <end position="282"/>
    </location>
</feature>
<dbReference type="AlphaFoldDB" id="A0A4R2C9H8"/>
<evidence type="ECO:0000256" key="1">
    <source>
        <dbReference type="ARBA" id="ARBA00005854"/>
    </source>
</evidence>
<dbReference type="Pfam" id="PF00389">
    <property type="entry name" value="2-Hacid_dh"/>
    <property type="match status" value="1"/>
</dbReference>
<dbReference type="FunFam" id="3.40.50.720:FF:000203">
    <property type="entry name" value="D-3-phosphoglycerate dehydrogenase (SerA)"/>
    <property type="match status" value="1"/>
</dbReference>
<keyword evidence="3" id="KW-0520">NAD</keyword>
<dbReference type="GO" id="GO:0016616">
    <property type="term" value="F:oxidoreductase activity, acting on the CH-OH group of donors, NAD or NADP as acceptor"/>
    <property type="evidence" value="ECO:0007669"/>
    <property type="project" value="InterPro"/>
</dbReference>
<dbReference type="EMBL" id="SLVX01000023">
    <property type="protein sequence ID" value="TCN37041.1"/>
    <property type="molecule type" value="Genomic_DNA"/>
</dbReference>
<dbReference type="InterPro" id="IPR036291">
    <property type="entry name" value="NAD(P)-bd_dom_sf"/>
</dbReference>
<gene>
    <name evidence="7" type="ORF">EV665_12310</name>
</gene>
<evidence type="ECO:0000313" key="7">
    <source>
        <dbReference type="EMBL" id="TCN37041.1"/>
    </source>
</evidence>
<sequence length="334" mass="35083">MPRVLVAGKIHADGLAILRQAPGVVVDYVEEVSAESYRPFLPTADALLIRTQPLTAGHVEEAPNLRIVSRHGVGYDSVDVGALNSRHIPLAVVGDVNSRAVAEHAAMLMLAAARRTVLFDRKMRAGDWNYRNSLDATELDGGTLLLVGFGRIGKRLAQIAGALGMTVLAYDKFQDAAGIAAAGVIPVDDLMDGLRRADVVSLHVPKVGDKALIGAAELAVMKPSAILVNTARGGLIDEAALVAALDDGRIAAAGLDVFEDEPPRANSPLLANERVVMSPHNAGLTEACARRMAVAAAQNILDFFKGTLDPALVVNRAEIAARRPATIGALEDPA</sequence>
<proteinExistence type="inferred from homology"/>
<dbReference type="InterPro" id="IPR029753">
    <property type="entry name" value="D-isomer_DH_CS"/>
</dbReference>
<evidence type="ECO:0000256" key="2">
    <source>
        <dbReference type="ARBA" id="ARBA00023002"/>
    </source>
</evidence>
<dbReference type="PROSITE" id="PS00671">
    <property type="entry name" value="D_2_HYDROXYACID_DH_3"/>
    <property type="match status" value="1"/>
</dbReference>
<dbReference type="RefSeq" id="WP_133036222.1">
    <property type="nucleotide sequence ID" value="NZ_BAABEI010000012.1"/>
</dbReference>
<dbReference type="Proteomes" id="UP000295351">
    <property type="component" value="Unassembled WGS sequence"/>
</dbReference>
<dbReference type="InterPro" id="IPR050857">
    <property type="entry name" value="D-2-hydroxyacid_DH"/>
</dbReference>
<dbReference type="GO" id="GO:0051287">
    <property type="term" value="F:NAD binding"/>
    <property type="evidence" value="ECO:0007669"/>
    <property type="project" value="InterPro"/>
</dbReference>
<evidence type="ECO:0000313" key="8">
    <source>
        <dbReference type="Proteomes" id="UP000295351"/>
    </source>
</evidence>
<dbReference type="InterPro" id="IPR006140">
    <property type="entry name" value="D-isomer_DH_NAD-bd"/>
</dbReference>
<reference evidence="7 8" key="1">
    <citation type="submission" date="2019-03" db="EMBL/GenBank/DDBJ databases">
        <title>Genomic Encyclopedia of Type Strains, Phase IV (KMG-IV): sequencing the most valuable type-strain genomes for metagenomic binning, comparative biology and taxonomic classification.</title>
        <authorList>
            <person name="Goeker M."/>
        </authorList>
    </citation>
    <scope>NUCLEOTIDE SEQUENCE [LARGE SCALE GENOMIC DNA]</scope>
    <source>
        <strain evidence="7 8">DSM 18401</strain>
    </source>
</reference>
<dbReference type="PANTHER" id="PTHR42789:SF1">
    <property type="entry name" value="D-ISOMER SPECIFIC 2-HYDROXYACID DEHYDROGENASE FAMILY PROTEIN (AFU_ORTHOLOGUE AFUA_6G10090)"/>
    <property type="match status" value="1"/>
</dbReference>
<dbReference type="SUPFAM" id="SSF52283">
    <property type="entry name" value="Formate/glycerate dehydrogenase catalytic domain-like"/>
    <property type="match status" value="1"/>
</dbReference>
<name>A0A4R2C9H8_SHIGR</name>
<evidence type="ECO:0000259" key="5">
    <source>
        <dbReference type="Pfam" id="PF00389"/>
    </source>
</evidence>
<feature type="domain" description="D-isomer specific 2-hydroxyacid dehydrogenase catalytic" evidence="5">
    <location>
        <begin position="4"/>
        <end position="310"/>
    </location>
</feature>
<evidence type="ECO:0000259" key="6">
    <source>
        <dbReference type="Pfam" id="PF02826"/>
    </source>
</evidence>
<organism evidence="7 8">
    <name type="scientific">Shinella granuli</name>
    <dbReference type="NCBI Taxonomy" id="323621"/>
    <lineage>
        <taxon>Bacteria</taxon>
        <taxon>Pseudomonadati</taxon>
        <taxon>Pseudomonadota</taxon>
        <taxon>Alphaproteobacteria</taxon>
        <taxon>Hyphomicrobiales</taxon>
        <taxon>Rhizobiaceae</taxon>
        <taxon>Shinella</taxon>
    </lineage>
</organism>
<comment type="caution">
    <text evidence="7">The sequence shown here is derived from an EMBL/GenBank/DDBJ whole genome shotgun (WGS) entry which is preliminary data.</text>
</comment>
<protein>
    <submittedName>
        <fullName evidence="7">D-3-phosphoglycerate dehydrogenase</fullName>
    </submittedName>
</protein>
<keyword evidence="2 4" id="KW-0560">Oxidoreductase</keyword>
<evidence type="ECO:0000256" key="4">
    <source>
        <dbReference type="RuleBase" id="RU003719"/>
    </source>
</evidence>
<dbReference type="InterPro" id="IPR006139">
    <property type="entry name" value="D-isomer_2_OHA_DH_cat_dom"/>
</dbReference>
<dbReference type="SUPFAM" id="SSF51735">
    <property type="entry name" value="NAD(P)-binding Rossmann-fold domains"/>
    <property type="match status" value="1"/>
</dbReference>
<dbReference type="PANTHER" id="PTHR42789">
    <property type="entry name" value="D-ISOMER SPECIFIC 2-HYDROXYACID DEHYDROGENASE FAMILY PROTEIN (AFU_ORTHOLOGUE AFUA_6G10090)"/>
    <property type="match status" value="1"/>
</dbReference>
<dbReference type="Pfam" id="PF02826">
    <property type="entry name" value="2-Hacid_dh_C"/>
    <property type="match status" value="1"/>
</dbReference>